<evidence type="ECO:0000313" key="2">
    <source>
        <dbReference type="EMBL" id="KAK8833731.1"/>
    </source>
</evidence>
<dbReference type="PANTHER" id="PTHR43358:SF4">
    <property type="entry name" value="ALPHA_BETA HYDROLASE FOLD-1 DOMAIN-CONTAINING PROTEIN"/>
    <property type="match status" value="1"/>
</dbReference>
<gene>
    <name evidence="2" type="ORF">M9Y10_040634</name>
    <name evidence="3" type="ORF">M9Y10_042460</name>
</gene>
<protein>
    <recommendedName>
        <fullName evidence="1">Serine aminopeptidase S33 domain-containing protein</fullName>
    </recommendedName>
</protein>
<keyword evidence="4" id="KW-1185">Reference proteome</keyword>
<proteinExistence type="predicted"/>
<sequence>MNFLARLITRPPRSKYQNKCEKEIVLYNDDTTGNRYSVSFKNKRDQTIIGSFYQAPSPAPGNPCVIYLHGNASSQNEGAHIPYLLCPQGINVLCIDLSGSGNSDGEFITLGYNERDDVQASIDFVRLQYKVGGICLWGRSMGASIAAWCAADKFDLSSVVIDSAYLSVDEIINDLIGNSWFLWGLSKILVPIVNIYVKRMIGISIHDINLIKNLKNARTPALIIHASHDSFINVREAREMFARYGGSHKYMMTTRGDHNSKRPRQVQMAILTFILKNFDIQPDIILDDIDDHSNAHYQNAFDMMKNM</sequence>
<comment type="caution">
    <text evidence="2">The sequence shown here is derived from an EMBL/GenBank/DDBJ whole genome shotgun (WGS) entry which is preliminary data.</text>
</comment>
<dbReference type="PANTHER" id="PTHR43358">
    <property type="entry name" value="ALPHA/BETA-HYDROLASE"/>
    <property type="match status" value="1"/>
</dbReference>
<evidence type="ECO:0000259" key="1">
    <source>
        <dbReference type="Pfam" id="PF12146"/>
    </source>
</evidence>
<evidence type="ECO:0000313" key="3">
    <source>
        <dbReference type="EMBL" id="KAK8835574.1"/>
    </source>
</evidence>
<dbReference type="SUPFAM" id="SSF53474">
    <property type="entry name" value="alpha/beta-Hydrolases"/>
    <property type="match status" value="1"/>
</dbReference>
<evidence type="ECO:0000313" key="4">
    <source>
        <dbReference type="Proteomes" id="UP001470230"/>
    </source>
</evidence>
<dbReference type="InterPro" id="IPR052920">
    <property type="entry name" value="DNA-binding_regulatory"/>
</dbReference>
<feature type="domain" description="Serine aminopeptidase S33" evidence="1">
    <location>
        <begin position="64"/>
        <end position="172"/>
    </location>
</feature>
<organism evidence="2 4">
    <name type="scientific">Tritrichomonas musculus</name>
    <dbReference type="NCBI Taxonomy" id="1915356"/>
    <lineage>
        <taxon>Eukaryota</taxon>
        <taxon>Metamonada</taxon>
        <taxon>Parabasalia</taxon>
        <taxon>Tritrichomonadida</taxon>
        <taxon>Tritrichomonadidae</taxon>
        <taxon>Tritrichomonas</taxon>
    </lineage>
</organism>
<dbReference type="InterPro" id="IPR029058">
    <property type="entry name" value="AB_hydrolase_fold"/>
</dbReference>
<dbReference type="Pfam" id="PF12146">
    <property type="entry name" value="Hydrolase_4"/>
    <property type="match status" value="1"/>
</dbReference>
<reference evidence="2 4" key="1">
    <citation type="submission" date="2024-04" db="EMBL/GenBank/DDBJ databases">
        <title>Tritrichomonas musculus Genome.</title>
        <authorList>
            <person name="Alves-Ferreira E."/>
            <person name="Grigg M."/>
            <person name="Lorenzi H."/>
            <person name="Galac M."/>
        </authorList>
    </citation>
    <scope>NUCLEOTIDE SEQUENCE [LARGE SCALE GENOMIC DNA]</scope>
    <source>
        <strain evidence="2 4">EAF2021</strain>
    </source>
</reference>
<dbReference type="InterPro" id="IPR022742">
    <property type="entry name" value="Hydrolase_4"/>
</dbReference>
<dbReference type="EMBL" id="JAPFFF010000079">
    <property type="protein sequence ID" value="KAK8835574.1"/>
    <property type="molecule type" value="Genomic_DNA"/>
</dbReference>
<dbReference type="Proteomes" id="UP001470230">
    <property type="component" value="Unassembled WGS sequence"/>
</dbReference>
<accession>A0ABR2GJ86</accession>
<dbReference type="EMBL" id="JAPFFF010000680">
    <property type="protein sequence ID" value="KAK8833731.1"/>
    <property type="molecule type" value="Genomic_DNA"/>
</dbReference>
<name>A0ABR2GJ86_9EUKA</name>
<dbReference type="Gene3D" id="3.40.50.1820">
    <property type="entry name" value="alpha/beta hydrolase"/>
    <property type="match status" value="1"/>
</dbReference>